<evidence type="ECO:0000313" key="4">
    <source>
        <dbReference type="Proteomes" id="UP000066480"/>
    </source>
</evidence>
<dbReference type="RefSeq" id="WP_052589777.1">
    <property type="nucleotide sequence ID" value="NZ_CP011112.1"/>
</dbReference>
<dbReference type="PRINTS" id="PR01543">
    <property type="entry name" value="ANATRNSFRASE"/>
</dbReference>
<comment type="similarity">
    <text evidence="1 2">Belongs to the arylamine N-acetyltransferase family.</text>
</comment>
<dbReference type="SUPFAM" id="SSF54001">
    <property type="entry name" value="Cysteine proteinases"/>
    <property type="match status" value="1"/>
</dbReference>
<accession>A0A0K1JEG4</accession>
<dbReference type="PANTHER" id="PTHR11786:SF0">
    <property type="entry name" value="ARYLAMINE N-ACETYLTRANSFERASE 4-RELATED"/>
    <property type="match status" value="1"/>
</dbReference>
<reference evidence="3 4" key="1">
    <citation type="submission" date="2015-03" db="EMBL/GenBank/DDBJ databases">
        <title>Luteipulveratus halotolerans sp. nov., a novel actinobacterium (Dermacoccaceae) from Sarawak, Malaysia.</title>
        <authorList>
            <person name="Juboi H."/>
            <person name="Basik A."/>
            <person name="Shamsul S.S."/>
            <person name="Arnold P."/>
            <person name="Schmitt E.K."/>
            <person name="Sanglier J.-J."/>
            <person name="Yeo T."/>
        </authorList>
    </citation>
    <scope>NUCLEOTIDE SEQUENCE [LARGE SCALE GENOMIC DNA]</scope>
    <source>
        <strain evidence="3 4">MN07-A0370</strain>
    </source>
</reference>
<proteinExistence type="inferred from homology"/>
<dbReference type="PANTHER" id="PTHR11786">
    <property type="entry name" value="N-HYDROXYARYLAMINE O-ACETYLTRANSFERASE"/>
    <property type="match status" value="1"/>
</dbReference>
<dbReference type="KEGG" id="lmoi:VV02_03245"/>
<dbReference type="AlphaFoldDB" id="A0A0K1JEG4"/>
<dbReference type="STRING" id="571913.VV02_03245"/>
<name>A0A0K1JEG4_9MICO</name>
<organism evidence="3 4">
    <name type="scientific">Luteipulveratus mongoliensis</name>
    <dbReference type="NCBI Taxonomy" id="571913"/>
    <lineage>
        <taxon>Bacteria</taxon>
        <taxon>Bacillati</taxon>
        <taxon>Actinomycetota</taxon>
        <taxon>Actinomycetes</taxon>
        <taxon>Micrococcales</taxon>
        <taxon>Dermacoccaceae</taxon>
        <taxon>Luteipulveratus</taxon>
    </lineage>
</organism>
<dbReference type="Pfam" id="PF00797">
    <property type="entry name" value="Acetyltransf_2"/>
    <property type="match status" value="1"/>
</dbReference>
<evidence type="ECO:0000256" key="2">
    <source>
        <dbReference type="RuleBase" id="RU003452"/>
    </source>
</evidence>
<sequence>MSEYDWQLGDLDLPAYLRRVGVAQRAPSLEALGELHTAHVRTFPFENFDVLLEQHPGVALKDVQAKFVERGRGGYCFEHGTLFAAVLERLGYDIERHLGRVGDASRAPRTHLVVTVVLDGRRYLTDPGFGMSLLRPIPLEDGAEDDQDGWPYRVRRIDMGASGAAWELYRLRSEGWDLMHTTDEVPVRPVDIEMGHLFTSTHPWSNFRRRLSLARHGDGQHTTVSVAGVTTRVPGRPTVRRPVADGELPDLLREMGVTLTDDELDRFLKIWPTLEE</sequence>
<dbReference type="Gene3D" id="2.40.128.150">
    <property type="entry name" value="Cysteine proteinases"/>
    <property type="match status" value="1"/>
</dbReference>
<keyword evidence="4" id="KW-1185">Reference proteome</keyword>
<dbReference type="GO" id="GO:0016407">
    <property type="term" value="F:acetyltransferase activity"/>
    <property type="evidence" value="ECO:0007669"/>
    <property type="project" value="InterPro"/>
</dbReference>
<dbReference type="InterPro" id="IPR001447">
    <property type="entry name" value="Arylamine_N-AcTrfase"/>
</dbReference>
<dbReference type="OrthoDB" id="7181050at2"/>
<dbReference type="EMBL" id="CP011112">
    <property type="protein sequence ID" value="AKU15107.1"/>
    <property type="molecule type" value="Genomic_DNA"/>
</dbReference>
<protein>
    <recommendedName>
        <fullName evidence="5">N-hydroxyarylamine O-acetyltransferase</fullName>
    </recommendedName>
</protein>
<gene>
    <name evidence="3" type="ORF">VV02_03245</name>
</gene>
<dbReference type="Proteomes" id="UP000066480">
    <property type="component" value="Chromosome"/>
</dbReference>
<dbReference type="Gene3D" id="3.30.2140.10">
    <property type="entry name" value="Arylamine N-acetyltransferase"/>
    <property type="match status" value="1"/>
</dbReference>
<evidence type="ECO:0000256" key="1">
    <source>
        <dbReference type="ARBA" id="ARBA00006547"/>
    </source>
</evidence>
<evidence type="ECO:0000313" key="3">
    <source>
        <dbReference type="EMBL" id="AKU15107.1"/>
    </source>
</evidence>
<dbReference type="InterPro" id="IPR038765">
    <property type="entry name" value="Papain-like_cys_pep_sf"/>
</dbReference>
<evidence type="ECO:0008006" key="5">
    <source>
        <dbReference type="Google" id="ProtNLM"/>
    </source>
</evidence>